<comment type="caution">
    <text evidence="7">The sequence shown here is derived from an EMBL/GenBank/DDBJ whole genome shotgun (WGS) entry which is preliminary data.</text>
</comment>
<evidence type="ECO:0000256" key="4">
    <source>
        <dbReference type="ARBA" id="ARBA00023159"/>
    </source>
</evidence>
<evidence type="ECO:0000259" key="6">
    <source>
        <dbReference type="PROSITE" id="PS50931"/>
    </source>
</evidence>
<dbReference type="RefSeq" id="WP_189117273.1">
    <property type="nucleotide sequence ID" value="NZ_BMRK01000003.1"/>
</dbReference>
<reference evidence="7" key="2">
    <citation type="submission" date="2023-01" db="EMBL/GenBank/DDBJ databases">
        <authorList>
            <person name="Sun Q."/>
            <person name="Evtushenko L."/>
        </authorList>
    </citation>
    <scope>NUCLEOTIDE SEQUENCE</scope>
    <source>
        <strain evidence="7">VKM Ac-1246</strain>
    </source>
</reference>
<dbReference type="PANTHER" id="PTHR30579">
    <property type="entry name" value="TRANSCRIPTIONAL REGULATOR"/>
    <property type="match status" value="1"/>
</dbReference>
<evidence type="ECO:0000256" key="2">
    <source>
        <dbReference type="ARBA" id="ARBA00023015"/>
    </source>
</evidence>
<gene>
    <name evidence="7" type="primary">lysG</name>
    <name evidence="7" type="ORF">GCM10017579_28050</name>
</gene>
<dbReference type="Pfam" id="PF03466">
    <property type="entry name" value="LysR_substrate"/>
    <property type="match status" value="1"/>
</dbReference>
<proteinExistence type="inferred from homology"/>
<keyword evidence="3" id="KW-0238">DNA-binding</keyword>
<name>A0ABQ5SXQ2_9ACTN</name>
<accession>A0ABQ5SXQ2</accession>
<dbReference type="EMBL" id="BSEL01000005">
    <property type="protein sequence ID" value="GLJ68769.1"/>
    <property type="molecule type" value="Genomic_DNA"/>
</dbReference>
<dbReference type="NCBIfam" id="NF002964">
    <property type="entry name" value="PRK03635.1"/>
    <property type="match status" value="1"/>
</dbReference>
<comment type="similarity">
    <text evidence="1">Belongs to the LysR transcriptional regulatory family.</text>
</comment>
<organism evidence="7 8">
    <name type="scientific">Nocardioides luteus</name>
    <dbReference type="NCBI Taxonomy" id="1844"/>
    <lineage>
        <taxon>Bacteria</taxon>
        <taxon>Bacillati</taxon>
        <taxon>Actinomycetota</taxon>
        <taxon>Actinomycetes</taxon>
        <taxon>Propionibacteriales</taxon>
        <taxon>Nocardioidaceae</taxon>
        <taxon>Nocardioides</taxon>
    </lineage>
</organism>
<dbReference type="SUPFAM" id="SSF53850">
    <property type="entry name" value="Periplasmic binding protein-like II"/>
    <property type="match status" value="1"/>
</dbReference>
<keyword evidence="8" id="KW-1185">Reference proteome</keyword>
<dbReference type="NCBIfam" id="TIGR03298">
    <property type="entry name" value="argP"/>
    <property type="match status" value="1"/>
</dbReference>
<evidence type="ECO:0000256" key="5">
    <source>
        <dbReference type="ARBA" id="ARBA00023163"/>
    </source>
</evidence>
<dbReference type="Pfam" id="PF00126">
    <property type="entry name" value="HTH_1"/>
    <property type="match status" value="1"/>
</dbReference>
<dbReference type="Proteomes" id="UP001142292">
    <property type="component" value="Unassembled WGS sequence"/>
</dbReference>
<evidence type="ECO:0000256" key="3">
    <source>
        <dbReference type="ARBA" id="ARBA00023125"/>
    </source>
</evidence>
<dbReference type="SUPFAM" id="SSF46785">
    <property type="entry name" value="Winged helix' DNA-binding domain"/>
    <property type="match status" value="1"/>
</dbReference>
<dbReference type="InterPro" id="IPR005119">
    <property type="entry name" value="LysR_subst-bd"/>
</dbReference>
<dbReference type="Gene3D" id="3.40.190.290">
    <property type="match status" value="1"/>
</dbReference>
<dbReference type="Gene3D" id="1.10.10.10">
    <property type="entry name" value="Winged helix-like DNA-binding domain superfamily/Winged helix DNA-binding domain"/>
    <property type="match status" value="1"/>
</dbReference>
<dbReference type="PANTHER" id="PTHR30579:SF2">
    <property type="entry name" value="HTH-TYPE TRANSCRIPTIONAL REGULATOR ARGP"/>
    <property type="match status" value="1"/>
</dbReference>
<dbReference type="InterPro" id="IPR036390">
    <property type="entry name" value="WH_DNA-bd_sf"/>
</dbReference>
<keyword evidence="2" id="KW-0805">Transcription regulation</keyword>
<dbReference type="InterPro" id="IPR000847">
    <property type="entry name" value="LysR_HTH_N"/>
</dbReference>
<dbReference type="PROSITE" id="PS50931">
    <property type="entry name" value="HTH_LYSR"/>
    <property type="match status" value="1"/>
</dbReference>
<protein>
    <submittedName>
        <fullName evidence="7">Lysine export transcriptional regulatory protein LysG</fullName>
    </submittedName>
</protein>
<keyword evidence="5" id="KW-0804">Transcription</keyword>
<dbReference type="InterPro" id="IPR050176">
    <property type="entry name" value="LTTR"/>
</dbReference>
<sequence>MPALDPTQLETLVVITEEGTFDAAARRLHITPSAVSQRIRALERAAGQVLVRRTTPCTPTEAGEPLIRHGRQLRLLLAEAAASLATEETTGEAVIDLSVVVNADTLATWFRPVLDEVATWERTALRITVEDQGYSADALRRGEVFAAVTSEPKPVQGCSVEPLGRLRYTPGATPALVERHRKGRGVDWSAIPMIVYNEKDHLQDEVLAAHGATRPPVVHRVPSSHDFHEAIRRGLGWGMLLDAQAEADLESGITIPLPGAKPIDVDLFWQRWRLDSLALDDLSEAVRRAARAQLRRPRQSSRPRPPG</sequence>
<evidence type="ECO:0000313" key="7">
    <source>
        <dbReference type="EMBL" id="GLJ68769.1"/>
    </source>
</evidence>
<dbReference type="InterPro" id="IPR017685">
    <property type="entry name" value="ArgP"/>
</dbReference>
<feature type="domain" description="HTH lysR-type" evidence="6">
    <location>
        <begin position="4"/>
        <end position="60"/>
    </location>
</feature>
<evidence type="ECO:0000256" key="1">
    <source>
        <dbReference type="ARBA" id="ARBA00009437"/>
    </source>
</evidence>
<keyword evidence="4" id="KW-0010">Activator</keyword>
<dbReference type="InterPro" id="IPR036388">
    <property type="entry name" value="WH-like_DNA-bd_sf"/>
</dbReference>
<evidence type="ECO:0000313" key="8">
    <source>
        <dbReference type="Proteomes" id="UP001142292"/>
    </source>
</evidence>
<reference evidence="7" key="1">
    <citation type="journal article" date="2014" name="Int. J. Syst. Evol. Microbiol.">
        <title>Complete genome of a new Firmicutes species belonging to the dominant human colonic microbiota ('Ruminococcus bicirculans') reveals two chromosomes and a selective capacity to utilize plant glucans.</title>
        <authorList>
            <consortium name="NISC Comparative Sequencing Program"/>
            <person name="Wegmann U."/>
            <person name="Louis P."/>
            <person name="Goesmann A."/>
            <person name="Henrissat B."/>
            <person name="Duncan S.H."/>
            <person name="Flint H.J."/>
        </authorList>
    </citation>
    <scope>NUCLEOTIDE SEQUENCE</scope>
    <source>
        <strain evidence="7">VKM Ac-1246</strain>
    </source>
</reference>